<dbReference type="OrthoDB" id="9798559at2"/>
<evidence type="ECO:0000313" key="2">
    <source>
        <dbReference type="Proteomes" id="UP000190140"/>
    </source>
</evidence>
<reference evidence="1 2" key="1">
    <citation type="submission" date="2017-03" db="EMBL/GenBank/DDBJ databases">
        <title>Genome sequence of Clostridium thermoalcaliphilum DSM 7309.</title>
        <authorList>
            <person name="Poehlein A."/>
            <person name="Daniel R."/>
        </authorList>
    </citation>
    <scope>NUCLEOTIDE SEQUENCE [LARGE SCALE GENOMIC DNA]</scope>
    <source>
        <strain evidence="1 2">DSM 7309</strain>
    </source>
</reference>
<comment type="caution">
    <text evidence="1">The sequence shown here is derived from an EMBL/GenBank/DDBJ whole genome shotgun (WGS) entry which is preliminary data.</text>
</comment>
<evidence type="ECO:0000313" key="1">
    <source>
        <dbReference type="EMBL" id="OPJ55190.1"/>
    </source>
</evidence>
<dbReference type="CDD" id="cd00565">
    <property type="entry name" value="Ubl_ThiS"/>
    <property type="match status" value="1"/>
</dbReference>
<proteinExistence type="predicted"/>
<sequence length="64" mass="7236">MVINGKKLNICDEITIDQLLKNLNLNIDTVVVEINLEIVDKDDYKSKYVNNNDRVEIVNFVGGG</sequence>
<gene>
    <name evidence="1" type="ORF">CLOTH_16900</name>
</gene>
<dbReference type="Pfam" id="PF02597">
    <property type="entry name" value="ThiS"/>
    <property type="match status" value="1"/>
</dbReference>
<dbReference type="SUPFAM" id="SSF54285">
    <property type="entry name" value="MoaD/ThiS"/>
    <property type="match status" value="1"/>
</dbReference>
<dbReference type="PANTHER" id="PTHR34472">
    <property type="entry name" value="SULFUR CARRIER PROTEIN THIS"/>
    <property type="match status" value="1"/>
</dbReference>
<dbReference type="InterPro" id="IPR003749">
    <property type="entry name" value="ThiS/MoaD-like"/>
</dbReference>
<name>A0A1V4I5Q7_9FIRM</name>
<dbReference type="STRING" id="29349.CLOTH_16900"/>
<dbReference type="PANTHER" id="PTHR34472:SF1">
    <property type="entry name" value="SULFUR CARRIER PROTEIN THIS"/>
    <property type="match status" value="1"/>
</dbReference>
<dbReference type="InterPro" id="IPR016155">
    <property type="entry name" value="Mopterin_synth/thiamin_S_b"/>
</dbReference>
<dbReference type="AlphaFoldDB" id="A0A1V4I5Q7"/>
<keyword evidence="2" id="KW-1185">Reference proteome</keyword>
<dbReference type="InterPro" id="IPR010035">
    <property type="entry name" value="Thi_S"/>
</dbReference>
<dbReference type="NCBIfam" id="TIGR01683">
    <property type="entry name" value="thiS"/>
    <property type="match status" value="1"/>
</dbReference>
<dbReference type="RefSeq" id="WP_079413052.1">
    <property type="nucleotide sequence ID" value="NZ_MZGW01000007.1"/>
</dbReference>
<protein>
    <submittedName>
        <fullName evidence="1">Sulfur carrier protein ThiS</fullName>
    </submittedName>
</protein>
<dbReference type="Gene3D" id="3.10.20.30">
    <property type="match status" value="1"/>
</dbReference>
<dbReference type="Proteomes" id="UP000190140">
    <property type="component" value="Unassembled WGS sequence"/>
</dbReference>
<dbReference type="EMBL" id="MZGW01000007">
    <property type="protein sequence ID" value="OPJ55190.1"/>
    <property type="molecule type" value="Genomic_DNA"/>
</dbReference>
<organism evidence="1 2">
    <name type="scientific">Alkalithermobacter paradoxus</name>
    <dbReference type="NCBI Taxonomy" id="29349"/>
    <lineage>
        <taxon>Bacteria</taxon>
        <taxon>Bacillati</taxon>
        <taxon>Bacillota</taxon>
        <taxon>Clostridia</taxon>
        <taxon>Peptostreptococcales</taxon>
        <taxon>Tepidibacteraceae</taxon>
        <taxon>Alkalithermobacter</taxon>
    </lineage>
</organism>
<dbReference type="InterPro" id="IPR012675">
    <property type="entry name" value="Beta-grasp_dom_sf"/>
</dbReference>
<accession>A0A1V4I5Q7</accession>